<evidence type="ECO:0000313" key="4">
    <source>
        <dbReference type="Proteomes" id="UP000189462"/>
    </source>
</evidence>
<keyword evidence="4" id="KW-1185">Reference proteome</keyword>
<dbReference type="InterPro" id="IPR020051">
    <property type="entry name" value="SagB-type_dehydrogenase"/>
</dbReference>
<sequence length="543" mass="60067">MSIDDPRANTRAYHEVTKHRPNHYAPGPGRLDWVNQPDPFRRFHDAPVVRLPLAANRLETAYDDLYRLGTVPACPVDIEHVAILLELSLGLSAWKSYRGHSWALRCNPSSGNLHPTEGYVVCPQLPGLDGGVWHYLSETHALELRAQPGEPAWSEGFPAGGVLVGLSSIHWREAWKYGARAYRYCQHDAGHALAAVRYAAAALGWGARLLGEWDDDSLAELLGLDRGADFGDAEHEAPDAVLWVGPEDVQVSDGAILPLLTGARWHGGANRLSPTHVHWPQIVAAEAAALKLEPGSDSRWQSLEQPPLMPVQSEVHAANLIRQRRSAVAFDGVTSISADVFFRMLDTLLPRGGIPPWDMLSWAPRVHPVFFLHRVDGLEPGVYVLIRHDDALEPLRDAMREEWLWQAVPGCPAHIPLRMLAPLDVRDSAQLICCHQDIAADSAFAVGMIAQFRDSIDEAPWWYRRLHWEAGVLGQVLYLEAEAAGVRSTGIGCFFDDEMHRLLGLQDDAWQTIYHFTVGGHVEDTRLTTLPPYAHLKGGGGDG</sequence>
<dbReference type="AlphaFoldDB" id="A0A1V3NSP5"/>
<dbReference type="RefSeq" id="WP_077277474.1">
    <property type="nucleotide sequence ID" value="NZ_MVBK01000010.1"/>
</dbReference>
<reference evidence="3 4" key="1">
    <citation type="submission" date="2017-02" db="EMBL/GenBank/DDBJ databases">
        <title>Genomic diversity within the haloalkaliphilic genus Thioalkalivibrio.</title>
        <authorList>
            <person name="Ahn A.-C."/>
            <person name="Meier-Kolthoff J."/>
            <person name="Overmars L."/>
            <person name="Richter M."/>
            <person name="Woyke T."/>
            <person name="Sorokin D.Y."/>
            <person name="Muyzer G."/>
        </authorList>
    </citation>
    <scope>NUCLEOTIDE SEQUENCE [LARGE SCALE GENOMIC DNA]</scope>
    <source>
        <strain evidence="3 4">ALJD</strain>
    </source>
</reference>
<dbReference type="EMBL" id="MVBK01000010">
    <property type="protein sequence ID" value="OOG28125.1"/>
    <property type="molecule type" value="Genomic_DNA"/>
</dbReference>
<evidence type="ECO:0000313" key="3">
    <source>
        <dbReference type="EMBL" id="OOG28125.1"/>
    </source>
</evidence>
<accession>A0A1V3NSP5</accession>
<evidence type="ECO:0000259" key="2">
    <source>
        <dbReference type="Pfam" id="PF00881"/>
    </source>
</evidence>
<feature type="domain" description="Nitroreductase" evidence="2">
    <location>
        <begin position="387"/>
        <end position="519"/>
    </location>
</feature>
<dbReference type="Proteomes" id="UP000189462">
    <property type="component" value="Unassembled WGS sequence"/>
</dbReference>
<proteinExistence type="predicted"/>
<dbReference type="OrthoDB" id="9801593at2"/>
<gene>
    <name evidence="3" type="ORF">B1C78_02085</name>
</gene>
<dbReference type="SUPFAM" id="SSF55469">
    <property type="entry name" value="FMN-dependent nitroreductase-like"/>
    <property type="match status" value="2"/>
</dbReference>
<dbReference type="STRING" id="108003.B1C78_02085"/>
<organism evidence="3 4">
    <name type="scientific">Thioalkalivibrio denitrificans</name>
    <dbReference type="NCBI Taxonomy" id="108003"/>
    <lineage>
        <taxon>Bacteria</taxon>
        <taxon>Pseudomonadati</taxon>
        <taxon>Pseudomonadota</taxon>
        <taxon>Gammaproteobacteria</taxon>
        <taxon>Chromatiales</taxon>
        <taxon>Ectothiorhodospiraceae</taxon>
        <taxon>Thioalkalivibrio</taxon>
    </lineage>
</organism>
<evidence type="ECO:0000256" key="1">
    <source>
        <dbReference type="SAM" id="MobiDB-lite"/>
    </source>
</evidence>
<dbReference type="PANTHER" id="PTHR42741:SF3">
    <property type="entry name" value="NITROREDUCTASE FAMILY PROTEIN"/>
    <property type="match status" value="1"/>
</dbReference>
<comment type="caution">
    <text evidence="3">The sequence shown here is derived from an EMBL/GenBank/DDBJ whole genome shotgun (WGS) entry which is preliminary data.</text>
</comment>
<dbReference type="Gene3D" id="3.40.109.10">
    <property type="entry name" value="NADH Oxidase"/>
    <property type="match status" value="2"/>
</dbReference>
<dbReference type="InterPro" id="IPR000415">
    <property type="entry name" value="Nitroreductase-like"/>
</dbReference>
<dbReference type="PANTHER" id="PTHR42741">
    <property type="entry name" value="NITROREDUCTASE FAMILY PROTEIN"/>
    <property type="match status" value="1"/>
</dbReference>
<dbReference type="Pfam" id="PF00881">
    <property type="entry name" value="Nitroreductase"/>
    <property type="match status" value="2"/>
</dbReference>
<feature type="compositionally biased region" description="Basic and acidic residues" evidence="1">
    <location>
        <begin position="1"/>
        <end position="18"/>
    </location>
</feature>
<feature type="domain" description="Nitroreductase" evidence="2">
    <location>
        <begin position="105"/>
        <end position="226"/>
    </location>
</feature>
<dbReference type="GO" id="GO:0016491">
    <property type="term" value="F:oxidoreductase activity"/>
    <property type="evidence" value="ECO:0007669"/>
    <property type="project" value="InterPro"/>
</dbReference>
<dbReference type="InterPro" id="IPR029479">
    <property type="entry name" value="Nitroreductase"/>
</dbReference>
<name>A0A1V3NSP5_9GAMM</name>
<dbReference type="NCBIfam" id="TIGR03605">
    <property type="entry name" value="antibiot_sagB"/>
    <property type="match status" value="1"/>
</dbReference>
<feature type="region of interest" description="Disordered" evidence="1">
    <location>
        <begin position="1"/>
        <end position="30"/>
    </location>
</feature>
<dbReference type="CDD" id="cd02142">
    <property type="entry name" value="McbC_SagB-like_oxidoreductase"/>
    <property type="match status" value="2"/>
</dbReference>
<protein>
    <submittedName>
        <fullName evidence="3">Nitroreductase</fullName>
    </submittedName>
</protein>